<dbReference type="EMBL" id="JACIEP010000002">
    <property type="protein sequence ID" value="MBB4034678.1"/>
    <property type="molecule type" value="Genomic_DNA"/>
</dbReference>
<evidence type="ECO:0000313" key="4">
    <source>
        <dbReference type="EMBL" id="MBB4034678.1"/>
    </source>
</evidence>
<keyword evidence="5" id="KW-1185">Reference proteome</keyword>
<comment type="caution">
    <text evidence="4">The sequence shown here is derived from an EMBL/GenBank/DDBJ whole genome shotgun (WGS) entry which is preliminary data.</text>
</comment>
<protein>
    <submittedName>
        <fullName evidence="4">Polysaccharide export outer membrane protein</fullName>
    </submittedName>
</protein>
<dbReference type="PANTHER" id="PTHR33619">
    <property type="entry name" value="POLYSACCHARIDE EXPORT PROTEIN GFCE-RELATED"/>
    <property type="match status" value="1"/>
</dbReference>
<dbReference type="Pfam" id="PF02563">
    <property type="entry name" value="Poly_export"/>
    <property type="match status" value="1"/>
</dbReference>
<keyword evidence="2" id="KW-1133">Transmembrane helix</keyword>
<organism evidence="4 5">
    <name type="scientific">Dysgonomonas hofstadii</name>
    <dbReference type="NCBI Taxonomy" id="637886"/>
    <lineage>
        <taxon>Bacteria</taxon>
        <taxon>Pseudomonadati</taxon>
        <taxon>Bacteroidota</taxon>
        <taxon>Bacteroidia</taxon>
        <taxon>Bacteroidales</taxon>
        <taxon>Dysgonomonadaceae</taxon>
        <taxon>Dysgonomonas</taxon>
    </lineage>
</organism>
<dbReference type="Gene3D" id="3.30.1950.10">
    <property type="entry name" value="wza like domain"/>
    <property type="match status" value="1"/>
</dbReference>
<dbReference type="PROSITE" id="PS51257">
    <property type="entry name" value="PROKAR_LIPOPROTEIN"/>
    <property type="match status" value="1"/>
</dbReference>
<name>A0A840CKW0_9BACT</name>
<reference evidence="4 5" key="1">
    <citation type="submission" date="2020-08" db="EMBL/GenBank/DDBJ databases">
        <title>Genomic Encyclopedia of Type Strains, Phase IV (KMG-IV): sequencing the most valuable type-strain genomes for metagenomic binning, comparative biology and taxonomic classification.</title>
        <authorList>
            <person name="Goeker M."/>
        </authorList>
    </citation>
    <scope>NUCLEOTIDE SEQUENCE [LARGE SCALE GENOMIC DNA]</scope>
    <source>
        <strain evidence="4 5">DSM 104969</strain>
    </source>
</reference>
<dbReference type="PANTHER" id="PTHR33619:SF3">
    <property type="entry name" value="POLYSACCHARIDE EXPORT PROTEIN GFCE-RELATED"/>
    <property type="match status" value="1"/>
</dbReference>
<evidence type="ECO:0000259" key="3">
    <source>
        <dbReference type="Pfam" id="PF02563"/>
    </source>
</evidence>
<accession>A0A840CKW0</accession>
<dbReference type="Gene3D" id="3.10.560.10">
    <property type="entry name" value="Outer membrane lipoprotein wza domain like"/>
    <property type="match status" value="1"/>
</dbReference>
<proteinExistence type="predicted"/>
<dbReference type="Proteomes" id="UP000555103">
    <property type="component" value="Unassembled WGS sequence"/>
</dbReference>
<evidence type="ECO:0000256" key="2">
    <source>
        <dbReference type="SAM" id="Phobius"/>
    </source>
</evidence>
<dbReference type="RefSeq" id="WP_183305640.1">
    <property type="nucleotide sequence ID" value="NZ_JACIEP010000002.1"/>
</dbReference>
<dbReference type="InterPro" id="IPR003715">
    <property type="entry name" value="Poly_export_N"/>
</dbReference>
<gene>
    <name evidence="4" type="ORF">GGR21_000565</name>
</gene>
<evidence type="ECO:0000313" key="5">
    <source>
        <dbReference type="Proteomes" id="UP000555103"/>
    </source>
</evidence>
<sequence>MKKRHIHTYIIFVGLLFTGWFSSCISSDEINYMQPIDKKYPLQPYEEYRLVVGDMISCAISSSDQELVSTFNTVLTSNQNALKTYTIYEDSTVILPFFGVAKVAGYTIQEAESIIQKVMQESVRDVQVKVSLANNFFYIYANDKRGSYRVYKDNLTLYQALAISQQTTGTMDLTKVTIVRKNADGFTDQKTFDLRSQDVIESEFYYIQPNDVIYFPTNKNAFFNIDSLASFTSIITGPLTFFLYSIFYYF</sequence>
<keyword evidence="2" id="KW-0472">Membrane</keyword>
<dbReference type="GO" id="GO:0015159">
    <property type="term" value="F:polysaccharide transmembrane transporter activity"/>
    <property type="evidence" value="ECO:0007669"/>
    <property type="project" value="InterPro"/>
</dbReference>
<dbReference type="AlphaFoldDB" id="A0A840CKW0"/>
<dbReference type="InterPro" id="IPR049712">
    <property type="entry name" value="Poly_export"/>
</dbReference>
<feature type="transmembrane region" description="Helical" evidence="2">
    <location>
        <begin position="228"/>
        <end position="249"/>
    </location>
</feature>
<keyword evidence="1" id="KW-0732">Signal</keyword>
<keyword evidence="2" id="KW-0812">Transmembrane</keyword>
<evidence type="ECO:0000256" key="1">
    <source>
        <dbReference type="ARBA" id="ARBA00022729"/>
    </source>
</evidence>
<feature type="domain" description="Polysaccharide export protein N-terminal" evidence="3">
    <location>
        <begin position="45"/>
        <end position="132"/>
    </location>
</feature>